<evidence type="ECO:0008006" key="5">
    <source>
        <dbReference type="Google" id="ProtNLM"/>
    </source>
</evidence>
<feature type="region of interest" description="Disordered" evidence="1">
    <location>
        <begin position="113"/>
        <end position="132"/>
    </location>
</feature>
<feature type="region of interest" description="Disordered" evidence="1">
    <location>
        <begin position="32"/>
        <end position="106"/>
    </location>
</feature>
<organism evidence="3 4">
    <name type="scientific">Nocardia nova SH22a</name>
    <dbReference type="NCBI Taxonomy" id="1415166"/>
    <lineage>
        <taxon>Bacteria</taxon>
        <taxon>Bacillati</taxon>
        <taxon>Actinomycetota</taxon>
        <taxon>Actinomycetes</taxon>
        <taxon>Mycobacteriales</taxon>
        <taxon>Nocardiaceae</taxon>
        <taxon>Nocardia</taxon>
    </lineage>
</organism>
<sequence>MRRSRLQVTAIRVAVAAVPFTFALAFAGAATAGPLQPGVTKPDVQAQSDQPAADEPAELHSAAPQQAPAPRSAPRAKPAPEKPEDQPPAPRSVRIGEFSAPVPDVVPDAVVDGVNRATDGVQGAITPGHDSK</sequence>
<evidence type="ECO:0000313" key="3">
    <source>
        <dbReference type="EMBL" id="AHH21992.1"/>
    </source>
</evidence>
<dbReference type="HOGENOM" id="CLU_1914883_0_0_11"/>
<evidence type="ECO:0000256" key="1">
    <source>
        <dbReference type="SAM" id="MobiDB-lite"/>
    </source>
</evidence>
<dbReference type="KEGG" id="nno:NONO_c72350"/>
<feature type="compositionally biased region" description="Low complexity" evidence="1">
    <location>
        <begin position="61"/>
        <end position="76"/>
    </location>
</feature>
<dbReference type="STRING" id="1415166.NONO_c72350"/>
<evidence type="ECO:0000256" key="2">
    <source>
        <dbReference type="SAM" id="SignalP"/>
    </source>
</evidence>
<feature type="chain" id="PRO_5004871854" description="Secreted protein" evidence="2">
    <location>
        <begin position="33"/>
        <end position="132"/>
    </location>
</feature>
<dbReference type="EMBL" id="CP006850">
    <property type="protein sequence ID" value="AHH21992.1"/>
    <property type="molecule type" value="Genomic_DNA"/>
</dbReference>
<dbReference type="eggNOG" id="ENOG5031FBC">
    <property type="taxonomic scope" value="Bacteria"/>
</dbReference>
<keyword evidence="2" id="KW-0732">Signal</keyword>
<reference evidence="3 4" key="1">
    <citation type="journal article" date="2014" name="Appl. Environ. Microbiol.">
        <title>Insights into the Microbial Degradation of Rubber and Gutta-Percha by Analysis of the Complete Genome of Nocardia nova SH22a.</title>
        <authorList>
            <person name="Luo Q."/>
            <person name="Hiessl S."/>
            <person name="Poehlein A."/>
            <person name="Daniel R."/>
            <person name="Steinbuchel A."/>
        </authorList>
    </citation>
    <scope>NUCLEOTIDE SEQUENCE [LARGE SCALE GENOMIC DNA]</scope>
    <source>
        <strain evidence="3">SH22a</strain>
    </source>
</reference>
<keyword evidence="4" id="KW-1185">Reference proteome</keyword>
<dbReference type="PATRIC" id="fig|1415166.3.peg.7424"/>
<protein>
    <recommendedName>
        <fullName evidence="5">Secreted protein</fullName>
    </recommendedName>
</protein>
<dbReference type="Proteomes" id="UP000019150">
    <property type="component" value="Chromosome"/>
</dbReference>
<proteinExistence type="predicted"/>
<gene>
    <name evidence="3" type="ORF">NONO_c72350</name>
</gene>
<feature type="signal peptide" evidence="2">
    <location>
        <begin position="1"/>
        <end position="32"/>
    </location>
</feature>
<evidence type="ECO:0000313" key="4">
    <source>
        <dbReference type="Proteomes" id="UP000019150"/>
    </source>
</evidence>
<accession>W5TRU3</accession>
<name>W5TRU3_9NOCA</name>
<dbReference type="AlphaFoldDB" id="W5TRU3"/>